<evidence type="ECO:0000313" key="3">
    <source>
        <dbReference type="Proteomes" id="UP001221898"/>
    </source>
</evidence>
<name>A0AAD7WNQ0_9TELE</name>
<feature type="region of interest" description="Disordered" evidence="1">
    <location>
        <begin position="1"/>
        <end position="23"/>
    </location>
</feature>
<evidence type="ECO:0000313" key="2">
    <source>
        <dbReference type="EMBL" id="KAJ8403410.1"/>
    </source>
</evidence>
<protein>
    <submittedName>
        <fullName evidence="2">Uncharacterized protein</fullName>
    </submittedName>
</protein>
<sequence>MQQSSSQDVFNQPRGRCPRGRRDSLQFAPISLTATPNSSIARPVAHEQHWAIRGQVNWPSKDKNKGDVMCRPICTVALTCIRWLCFRTPCAPFPPR</sequence>
<feature type="compositionally biased region" description="Polar residues" evidence="1">
    <location>
        <begin position="1"/>
        <end position="10"/>
    </location>
</feature>
<comment type="caution">
    <text evidence="2">The sequence shown here is derived from an EMBL/GenBank/DDBJ whole genome shotgun (WGS) entry which is preliminary data.</text>
</comment>
<dbReference type="AlphaFoldDB" id="A0AAD7WNQ0"/>
<dbReference type="EMBL" id="JAINUG010000058">
    <property type="protein sequence ID" value="KAJ8403410.1"/>
    <property type="molecule type" value="Genomic_DNA"/>
</dbReference>
<dbReference type="Proteomes" id="UP001221898">
    <property type="component" value="Unassembled WGS sequence"/>
</dbReference>
<organism evidence="2 3">
    <name type="scientific">Aldrovandia affinis</name>
    <dbReference type="NCBI Taxonomy" id="143900"/>
    <lineage>
        <taxon>Eukaryota</taxon>
        <taxon>Metazoa</taxon>
        <taxon>Chordata</taxon>
        <taxon>Craniata</taxon>
        <taxon>Vertebrata</taxon>
        <taxon>Euteleostomi</taxon>
        <taxon>Actinopterygii</taxon>
        <taxon>Neopterygii</taxon>
        <taxon>Teleostei</taxon>
        <taxon>Notacanthiformes</taxon>
        <taxon>Halosauridae</taxon>
        <taxon>Aldrovandia</taxon>
    </lineage>
</organism>
<evidence type="ECO:0000256" key="1">
    <source>
        <dbReference type="SAM" id="MobiDB-lite"/>
    </source>
</evidence>
<reference evidence="2" key="1">
    <citation type="journal article" date="2023" name="Science">
        <title>Genome structures resolve the early diversification of teleost fishes.</title>
        <authorList>
            <person name="Parey E."/>
            <person name="Louis A."/>
            <person name="Montfort J."/>
            <person name="Bouchez O."/>
            <person name="Roques C."/>
            <person name="Iampietro C."/>
            <person name="Lluch J."/>
            <person name="Castinel A."/>
            <person name="Donnadieu C."/>
            <person name="Desvignes T."/>
            <person name="Floi Bucao C."/>
            <person name="Jouanno E."/>
            <person name="Wen M."/>
            <person name="Mejri S."/>
            <person name="Dirks R."/>
            <person name="Jansen H."/>
            <person name="Henkel C."/>
            <person name="Chen W.J."/>
            <person name="Zahm M."/>
            <person name="Cabau C."/>
            <person name="Klopp C."/>
            <person name="Thompson A.W."/>
            <person name="Robinson-Rechavi M."/>
            <person name="Braasch I."/>
            <person name="Lecointre G."/>
            <person name="Bobe J."/>
            <person name="Postlethwait J.H."/>
            <person name="Berthelot C."/>
            <person name="Roest Crollius H."/>
            <person name="Guiguen Y."/>
        </authorList>
    </citation>
    <scope>NUCLEOTIDE SEQUENCE</scope>
    <source>
        <strain evidence="2">NC1722</strain>
    </source>
</reference>
<keyword evidence="3" id="KW-1185">Reference proteome</keyword>
<accession>A0AAD7WNQ0</accession>
<gene>
    <name evidence="2" type="ORF">AAFF_G00351820</name>
</gene>
<proteinExistence type="predicted"/>